<evidence type="ECO:0000256" key="1">
    <source>
        <dbReference type="SAM" id="MobiDB-lite"/>
    </source>
</evidence>
<proteinExistence type="predicted"/>
<dbReference type="HOGENOM" id="CLU_005396_1_0_1"/>
<keyword evidence="5" id="KW-1185">Reference proteome</keyword>
<name>A0A0B2WSK8_METAS</name>
<dbReference type="Pfam" id="PF23394">
    <property type="entry name" value="DUF7102"/>
    <property type="match status" value="1"/>
</dbReference>
<dbReference type="RefSeq" id="XP_040678084.1">
    <property type="nucleotide sequence ID" value="XM_040823925.1"/>
</dbReference>
<dbReference type="GeneID" id="63739582"/>
<reference evidence="4 5" key="1">
    <citation type="journal article" date="2014" name="Proc. Natl. Acad. Sci. U.S.A.">
        <title>Trajectory and genomic determinants of fungal-pathogen speciation and host adaptation.</title>
        <authorList>
            <person name="Hu X."/>
            <person name="Xiao G."/>
            <person name="Zheng P."/>
            <person name="Shang Y."/>
            <person name="Su Y."/>
            <person name="Zhang X."/>
            <person name="Liu X."/>
            <person name="Zhan S."/>
            <person name="St Leger R.J."/>
            <person name="Wang C."/>
        </authorList>
    </citation>
    <scope>NUCLEOTIDE SEQUENCE [LARGE SCALE GENOMIC DNA]</scope>
    <source>
        <strain evidence="4 5">ARSEF 1941</strain>
    </source>
</reference>
<feature type="region of interest" description="Disordered" evidence="1">
    <location>
        <begin position="249"/>
        <end position="309"/>
    </location>
</feature>
<feature type="compositionally biased region" description="Polar residues" evidence="1">
    <location>
        <begin position="254"/>
        <end position="272"/>
    </location>
</feature>
<organism evidence="4 5">
    <name type="scientific">Metarhizium album (strain ARSEF 1941)</name>
    <dbReference type="NCBI Taxonomy" id="1081103"/>
    <lineage>
        <taxon>Eukaryota</taxon>
        <taxon>Fungi</taxon>
        <taxon>Dikarya</taxon>
        <taxon>Ascomycota</taxon>
        <taxon>Pezizomycotina</taxon>
        <taxon>Sordariomycetes</taxon>
        <taxon>Hypocreomycetidae</taxon>
        <taxon>Hypocreales</taxon>
        <taxon>Clavicipitaceae</taxon>
        <taxon>Metarhizium</taxon>
    </lineage>
</organism>
<evidence type="ECO:0000313" key="5">
    <source>
        <dbReference type="Proteomes" id="UP000030816"/>
    </source>
</evidence>
<protein>
    <submittedName>
        <fullName evidence="4">Uncharacterized protein</fullName>
    </submittedName>
</protein>
<dbReference type="Proteomes" id="UP000030816">
    <property type="component" value="Unassembled WGS sequence"/>
</dbReference>
<dbReference type="InterPro" id="IPR057559">
    <property type="entry name" value="SAM_6"/>
</dbReference>
<accession>A0A0B2WSK8</accession>
<feature type="compositionally biased region" description="Basic and acidic residues" evidence="1">
    <location>
        <begin position="276"/>
        <end position="295"/>
    </location>
</feature>
<evidence type="ECO:0000259" key="3">
    <source>
        <dbReference type="Pfam" id="PF23395"/>
    </source>
</evidence>
<feature type="domain" description="SAM-like" evidence="3">
    <location>
        <begin position="689"/>
        <end position="754"/>
    </location>
</feature>
<gene>
    <name evidence="4" type="ORF">MAM_05127</name>
</gene>
<dbReference type="EMBL" id="AZHE01000012">
    <property type="protein sequence ID" value="KHN97018.1"/>
    <property type="molecule type" value="Genomic_DNA"/>
</dbReference>
<dbReference type="OrthoDB" id="3647246at2759"/>
<evidence type="ECO:0000313" key="4">
    <source>
        <dbReference type="EMBL" id="KHN97018.1"/>
    </source>
</evidence>
<sequence>MDHVETADQHARHEDCFIDHVGYPFDINYQLSSLQETAFRHQLNSPKAEHELCADSVPGTIELEEPPGRYELFFRDLEERCAGIQSPPRMLPAWNDACQTPSLPTTLLDIDFSPELDLAEHEKQMRTKREPDLTKIWLPVLPVDETKDGGLQFPPRAHKIAELLWHQLENETVATDADDRYLHGIRQEANDAVKSFGNMLSPVPQCVDENLVELVTVPVRSQQERESSWDAVSFVSVIELTSESDNIKLRQDDSSVSTTASHTCTNTQTRSPPQRLPRDESRVHCEAPEDIDRQDTGVLGSSQNHSSPILLPPGAFSGISDLRSSQEILETGGGTLVARFTDEPAENAPLDGDSVEPHDSKYFVRTPVSRTTYDTPKIPQLGARLTNEVEMLVDKGLELVCSQKSTVDERAVANEAQVDSRNFREPKKYEQHNSDDAYNTSNLLAQFMEMRGIENNRAICSDVRISSKSSPWKAHITDQEAAQIQTNPKMANVSEQISALVPDVVTPKEPGCCLVSVQMGYSMIKNLEEAWPANKLVDRDYGSHLRCSDQRGNGRNALSLVSSAYEVDVSLTPNGGIVVTTLLQVKQKQLPGSKALTSLRQRMLNLSRQYRTLIILVSEANSSGEYMAEFSTSDLDAYTDFVCFVSHLSADVRVYLVPGAEKSLSRWILSVMALYSPQMKPLDDSMAFCNTKWELFFRRSGLNVRASLLLSHVLFEEFGTLGLVTFLGMTMEQQMSKYGEMLGLEEHIARAGKIWNNDDESKEWLKH</sequence>
<dbReference type="AlphaFoldDB" id="A0A0B2WSK8"/>
<comment type="caution">
    <text evidence="4">The sequence shown here is derived from an EMBL/GenBank/DDBJ whole genome shotgun (WGS) entry which is preliminary data.</text>
</comment>
<dbReference type="Pfam" id="PF23395">
    <property type="entry name" value="SAM_6"/>
    <property type="match status" value="1"/>
</dbReference>
<feature type="domain" description="DUF7102" evidence="2">
    <location>
        <begin position="521"/>
        <end position="677"/>
    </location>
</feature>
<evidence type="ECO:0000259" key="2">
    <source>
        <dbReference type="Pfam" id="PF23394"/>
    </source>
</evidence>
<dbReference type="InterPro" id="IPR055528">
    <property type="entry name" value="DUF7102"/>
</dbReference>